<dbReference type="PROSITE" id="PS00608">
    <property type="entry name" value="GLYCOSYL_HYDROL_F2_2"/>
    <property type="match status" value="1"/>
</dbReference>
<comment type="catalytic activity">
    <reaction evidence="1 12">
        <text>Hydrolysis of terminal non-reducing beta-D-galactose residues in beta-D-galactosides.</text>
        <dbReference type="EC" id="3.2.1.23"/>
    </reaction>
</comment>
<evidence type="ECO:0000259" key="13">
    <source>
        <dbReference type="SMART" id="SM00560"/>
    </source>
</evidence>
<evidence type="ECO:0000259" key="14">
    <source>
        <dbReference type="SMART" id="SM01038"/>
    </source>
</evidence>
<evidence type="ECO:0000313" key="15">
    <source>
        <dbReference type="EMBL" id="MCY1721328.1"/>
    </source>
</evidence>
<dbReference type="Pfam" id="PF16353">
    <property type="entry name" value="LacZ_4"/>
    <property type="match status" value="1"/>
</dbReference>
<dbReference type="GO" id="GO:0030246">
    <property type="term" value="F:carbohydrate binding"/>
    <property type="evidence" value="ECO:0007669"/>
    <property type="project" value="InterPro"/>
</dbReference>
<dbReference type="SUPFAM" id="SSF49303">
    <property type="entry name" value="beta-Galactosidase/glucuronidase domain"/>
    <property type="match status" value="2"/>
</dbReference>
<evidence type="ECO:0000256" key="7">
    <source>
        <dbReference type="ARBA" id="ARBA00022801"/>
    </source>
</evidence>
<evidence type="ECO:0000256" key="8">
    <source>
        <dbReference type="ARBA" id="ARBA00022837"/>
    </source>
</evidence>
<keyword evidence="10 12" id="KW-0326">Glycosidase</keyword>
<dbReference type="InterPro" id="IPR023230">
    <property type="entry name" value="Glyco_hydro_2_CS"/>
</dbReference>
<evidence type="ECO:0000256" key="3">
    <source>
        <dbReference type="ARBA" id="ARBA00007401"/>
    </source>
</evidence>
<keyword evidence="6" id="KW-0732">Signal</keyword>
<reference evidence="15" key="1">
    <citation type="submission" date="2022-11" db="EMBL/GenBank/DDBJ databases">
        <title>Marilongibacter aestuarii gen. nov., sp. nov., isolated from tidal flat sediment.</title>
        <authorList>
            <person name="Jiayan W."/>
        </authorList>
    </citation>
    <scope>NUCLEOTIDE SEQUENCE</scope>
    <source>
        <strain evidence="15">Z1-6</strain>
    </source>
</reference>
<feature type="domain" description="LamG-like jellyroll fold" evidence="13">
    <location>
        <begin position="639"/>
        <end position="773"/>
    </location>
</feature>
<dbReference type="GO" id="GO:0005990">
    <property type="term" value="P:lactose catabolic process"/>
    <property type="evidence" value="ECO:0007669"/>
    <property type="project" value="TreeGrafter"/>
</dbReference>
<evidence type="ECO:0000256" key="4">
    <source>
        <dbReference type="ARBA" id="ARBA00011245"/>
    </source>
</evidence>
<dbReference type="InterPro" id="IPR036156">
    <property type="entry name" value="Beta-gal/glucu_dom_sf"/>
</dbReference>
<dbReference type="SUPFAM" id="SSF51445">
    <property type="entry name" value="(Trans)glycosidases"/>
    <property type="match status" value="1"/>
</dbReference>
<evidence type="ECO:0000256" key="6">
    <source>
        <dbReference type="ARBA" id="ARBA00022729"/>
    </source>
</evidence>
<organism evidence="15 16">
    <name type="scientific">Draconibacterium aestuarii</name>
    <dbReference type="NCBI Taxonomy" id="2998507"/>
    <lineage>
        <taxon>Bacteria</taxon>
        <taxon>Pseudomonadati</taxon>
        <taxon>Bacteroidota</taxon>
        <taxon>Bacteroidia</taxon>
        <taxon>Marinilabiliales</taxon>
        <taxon>Prolixibacteraceae</taxon>
        <taxon>Draconibacterium</taxon>
    </lineage>
</organism>
<dbReference type="Gene3D" id="2.60.40.10">
    <property type="entry name" value="Immunoglobulins"/>
    <property type="match status" value="2"/>
</dbReference>
<proteinExistence type="inferred from homology"/>
<keyword evidence="8" id="KW-0106">Calcium</keyword>
<dbReference type="Pfam" id="PF02929">
    <property type="entry name" value="Bgal_small_N"/>
    <property type="match status" value="1"/>
</dbReference>
<dbReference type="InterPro" id="IPR006104">
    <property type="entry name" value="Glyco_hydro_2_N"/>
</dbReference>
<dbReference type="InterPro" id="IPR017853">
    <property type="entry name" value="GH"/>
</dbReference>
<evidence type="ECO:0000256" key="1">
    <source>
        <dbReference type="ARBA" id="ARBA00001412"/>
    </source>
</evidence>
<dbReference type="InterPro" id="IPR006102">
    <property type="entry name" value="Ig-like_GH2"/>
</dbReference>
<comment type="subunit">
    <text evidence="4">Monomer.</text>
</comment>
<keyword evidence="7 12" id="KW-0378">Hydrolase</keyword>
<keyword evidence="9" id="KW-1015">Disulfide bond</keyword>
<dbReference type="InterPro" id="IPR013320">
    <property type="entry name" value="ConA-like_dom_sf"/>
</dbReference>
<evidence type="ECO:0000256" key="9">
    <source>
        <dbReference type="ARBA" id="ARBA00023157"/>
    </source>
</evidence>
<dbReference type="Gene3D" id="2.60.120.200">
    <property type="match status" value="1"/>
</dbReference>
<dbReference type="InterPro" id="IPR014718">
    <property type="entry name" value="GH-type_carb-bd"/>
</dbReference>
<dbReference type="EMBL" id="JAPOHD010000027">
    <property type="protein sequence ID" value="MCY1721328.1"/>
    <property type="molecule type" value="Genomic_DNA"/>
</dbReference>
<dbReference type="InterPro" id="IPR032312">
    <property type="entry name" value="LacZ_4"/>
</dbReference>
<dbReference type="SUPFAM" id="SSF49899">
    <property type="entry name" value="Concanavalin A-like lectins/glucanases"/>
    <property type="match status" value="1"/>
</dbReference>
<dbReference type="Proteomes" id="UP001145087">
    <property type="component" value="Unassembled WGS sequence"/>
</dbReference>
<dbReference type="Gene3D" id="2.60.120.260">
    <property type="entry name" value="Galactose-binding domain-like"/>
    <property type="match status" value="1"/>
</dbReference>
<dbReference type="PROSITE" id="PS00719">
    <property type="entry name" value="GLYCOSYL_HYDROL_F2_1"/>
    <property type="match status" value="1"/>
</dbReference>
<dbReference type="AlphaFoldDB" id="A0A9X3FEQ9"/>
<dbReference type="FunFam" id="2.60.40.10:FF:000680">
    <property type="entry name" value="Beta-galactosidase"/>
    <property type="match status" value="1"/>
</dbReference>
<dbReference type="SUPFAM" id="SSF74650">
    <property type="entry name" value="Galactose mutarotase-like"/>
    <property type="match status" value="1"/>
</dbReference>
<dbReference type="InterPro" id="IPR006101">
    <property type="entry name" value="Glyco_hydro_2"/>
</dbReference>
<evidence type="ECO:0000256" key="2">
    <source>
        <dbReference type="ARBA" id="ARBA00001913"/>
    </source>
</evidence>
<feature type="domain" description="Beta galactosidase small chain/" evidence="14">
    <location>
        <begin position="955"/>
        <end position="1253"/>
    </location>
</feature>
<dbReference type="InterPro" id="IPR006558">
    <property type="entry name" value="LamG-like"/>
</dbReference>
<dbReference type="GO" id="GO:0004565">
    <property type="term" value="F:beta-galactosidase activity"/>
    <property type="evidence" value="ECO:0007669"/>
    <property type="project" value="UniProtKB-EC"/>
</dbReference>
<dbReference type="PANTHER" id="PTHR46323:SF2">
    <property type="entry name" value="BETA-GALACTOSIDASE"/>
    <property type="match status" value="1"/>
</dbReference>
<evidence type="ECO:0000256" key="12">
    <source>
        <dbReference type="RuleBase" id="RU361154"/>
    </source>
</evidence>
<evidence type="ECO:0000313" key="16">
    <source>
        <dbReference type="Proteomes" id="UP001145087"/>
    </source>
</evidence>
<keyword evidence="16" id="KW-1185">Reference proteome</keyword>
<evidence type="ECO:0000256" key="5">
    <source>
        <dbReference type="ARBA" id="ARBA00012756"/>
    </source>
</evidence>
<dbReference type="InterPro" id="IPR023232">
    <property type="entry name" value="Glyco_hydro_2_AS"/>
</dbReference>
<dbReference type="Pfam" id="PF02836">
    <property type="entry name" value="Glyco_hydro_2_C"/>
    <property type="match status" value="1"/>
</dbReference>
<dbReference type="InterPro" id="IPR006103">
    <property type="entry name" value="Glyco_hydro_2_cat"/>
</dbReference>
<dbReference type="Pfam" id="PF13385">
    <property type="entry name" value="Laminin_G_3"/>
    <property type="match status" value="1"/>
</dbReference>
<gene>
    <name evidence="15" type="ORF">OU798_13315</name>
</gene>
<dbReference type="Gene3D" id="3.20.20.80">
    <property type="entry name" value="Glycosidases"/>
    <property type="match status" value="1"/>
</dbReference>
<dbReference type="InterPro" id="IPR050347">
    <property type="entry name" value="Bact_Beta-galactosidase"/>
</dbReference>
<dbReference type="SUPFAM" id="SSF49785">
    <property type="entry name" value="Galactose-binding domain-like"/>
    <property type="match status" value="1"/>
</dbReference>
<name>A0A9X3FEQ9_9BACT</name>
<comment type="similarity">
    <text evidence="3 12">Belongs to the glycosyl hydrolase 2 family.</text>
</comment>
<dbReference type="EC" id="3.2.1.23" evidence="5 12"/>
<dbReference type="InterPro" id="IPR011013">
    <property type="entry name" value="Gal_mutarotase_sf_dom"/>
</dbReference>
<dbReference type="InterPro" id="IPR008979">
    <property type="entry name" value="Galactose-bd-like_sf"/>
</dbReference>
<dbReference type="InterPro" id="IPR013783">
    <property type="entry name" value="Ig-like_fold"/>
</dbReference>
<protein>
    <recommendedName>
        <fullName evidence="5 12">Beta-galactosidase</fullName>
        <ecNumber evidence="5 12">3.2.1.23</ecNumber>
    </recommendedName>
    <alternativeName>
        <fullName evidence="11 12">Lactase</fullName>
    </alternativeName>
</protein>
<dbReference type="GO" id="GO:0009341">
    <property type="term" value="C:beta-galactosidase complex"/>
    <property type="evidence" value="ECO:0007669"/>
    <property type="project" value="InterPro"/>
</dbReference>
<dbReference type="PRINTS" id="PR00132">
    <property type="entry name" value="GLHYDRLASE2"/>
</dbReference>
<comment type="cofactor">
    <cofactor evidence="2">
        <name>Ca(2+)</name>
        <dbReference type="ChEBI" id="CHEBI:29108"/>
    </cofactor>
</comment>
<dbReference type="PANTHER" id="PTHR46323">
    <property type="entry name" value="BETA-GALACTOSIDASE"/>
    <property type="match status" value="1"/>
</dbReference>
<dbReference type="Pfam" id="PF02837">
    <property type="entry name" value="Glyco_hydro_2_N"/>
    <property type="match status" value="1"/>
</dbReference>
<dbReference type="RefSeq" id="WP_343333659.1">
    <property type="nucleotide sequence ID" value="NZ_JAPOHD010000027.1"/>
</dbReference>
<evidence type="ECO:0000256" key="11">
    <source>
        <dbReference type="ARBA" id="ARBA00032230"/>
    </source>
</evidence>
<dbReference type="Pfam" id="PF00703">
    <property type="entry name" value="Glyco_hydro_2"/>
    <property type="match status" value="1"/>
</dbReference>
<comment type="caution">
    <text evidence="15">The sequence shown here is derived from an EMBL/GenBank/DDBJ whole genome shotgun (WGS) entry which is preliminary data.</text>
</comment>
<dbReference type="Gene3D" id="2.70.98.10">
    <property type="match status" value="1"/>
</dbReference>
<sequence length="1255" mass="144347">MYRYLALFLICFPFYCISQQVEFLPNDWQNPAVFEKGQNQPHAFFIPYSSKEAAIQNLPKKCENYILLNGQWKFKWVETPQQVPDGFWQPEFDVKDWDEIKVPSNWQVEGYGHPKFRNVALSFESDPPNIPKYYNPVGCYKNKFTVPESWEEKEVMLRFEGIKSASYIWLNGNRVGYNQGGFEPAEFNLTPFLRKGENDLAVQVIRFSDGSYLENQDMWRLSGIFRDVKLYAKPKTYIHDYYVTTDLDDNYKDATLTVEIDVQNKLLEAVEGTIEIDVFTDEGRSVLVEGVQKYTFKVDSVSHEKVQISTLVVDPEKWSAEFPNLYLLLVQLKNAEGITTEAFTQKIGFREVEYKNKILTVNGVPVKLNGVNSHMHHPEHGQAVPLETLKKDLLLMKQHNINCVRTCHYPPTPEYISMADELGMYIFDEVGDEAHSNTQLSEKPEWTEMYRDRSRKLVYRDRNHPSVIVWSAGNESGSGFNIHEVIKTGKAIDPSRPAWMYGGNTFYIPFEDIVGPRYWSPIDYKNLAQGKVLNESDLRASFMDEYLAATGNGLGGMDEYWELIWKYPRLSGGAIWDWISPGIKTQRWILPDRSENKNDGQIMGRPVFAEGAIGWGMEFSGHDDWIEFYRDKSLDITGKQLSIGFWVKPAEIPQANVFITKGKHQYGIQMEDAQTLEFYIQSDKRISAKAKVGSNFYGNWHHIAGIYDGRQLQLFIDGKRAASTSFLGDIRSTPFPLCIGREAETQDQGEYSGRMSRMVIDEVQIFNKAVTISDFEKPVSDEVLYLDFEADKKDGDFYSVGMGGRTYGIIWPDREVQPEINQIKKSGQPIKIEAIDIETGRLKVTNRHHFKNLSELGGVWQIWVDGEPSQRGFFTCDIPAQQSGEITIDYRRPRIDSKAECLLLVSFVLKEDLNWEKKGHEIAWEQFPVPTDLYFVDEVENTNRVIASENETQLKISGTDFQYIIDKNTGEFVSMKYNGIEYLEGGPAFNVWRAPIANDIDPWGSYMFSRENRTTGFGRSIDNQLRTLGMRHLLSEVDDIEVQQINDNKLTVKIKAYSNSSLPANRRLQWGGYASAFERNEKWTILANGTIELEQEIIPHGPMPDMLQKMGLQFQLPKTFNKVEYYGRGPFENYPDRKTGAKVGLYSSTADSMYVPYIIPQEYGNRSDVRWLKVKNEEGNGLLIKSDNLLNFSLHKYSTDNLSRAMYTYQLEEASNTLLNVDYEVSGVGGTAIRQLQKYRLRPHVGNYRLIIQPF</sequence>
<dbReference type="SMART" id="SM01038">
    <property type="entry name" value="Bgal_small_N"/>
    <property type="match status" value="1"/>
</dbReference>
<dbReference type="SMART" id="SM00560">
    <property type="entry name" value="LamGL"/>
    <property type="match status" value="1"/>
</dbReference>
<accession>A0A9X3FEQ9</accession>
<evidence type="ECO:0000256" key="10">
    <source>
        <dbReference type="ARBA" id="ARBA00023295"/>
    </source>
</evidence>
<dbReference type="InterPro" id="IPR004199">
    <property type="entry name" value="B-gal_small/dom_5"/>
</dbReference>